<gene>
    <name evidence="1" type="ORF">THF1D04_30417</name>
</gene>
<comment type="caution">
    <text evidence="1">The sequence shown here is derived from an EMBL/GenBank/DDBJ whole genome shotgun (WGS) entry which is preliminary data.</text>
</comment>
<name>A0AAU9Q7Q0_9VIBR</name>
<proteinExistence type="predicted"/>
<dbReference type="Proteomes" id="UP001295420">
    <property type="component" value="Unassembled WGS sequence"/>
</dbReference>
<sequence>MHCAPRLFFDFYVFAGHISHSVIDFIDVDVQARSKEVLYVYTTQ</sequence>
<accession>A0AAU9Q7Q0</accession>
<evidence type="ECO:0000313" key="1">
    <source>
        <dbReference type="EMBL" id="CAH1532483.1"/>
    </source>
</evidence>
<dbReference type="AlphaFoldDB" id="A0AAU9Q7Q0"/>
<reference evidence="1" key="1">
    <citation type="submission" date="2022-01" db="EMBL/GenBank/DDBJ databases">
        <authorList>
            <person name="Lagorce A."/>
        </authorList>
    </citation>
    <scope>NUCLEOTIDE SEQUENCE</scope>
    <source>
        <strain evidence="1">Th15_F1_D04</strain>
    </source>
</reference>
<evidence type="ECO:0000313" key="2">
    <source>
        <dbReference type="Proteomes" id="UP001295420"/>
    </source>
</evidence>
<organism evidence="1 2">
    <name type="scientific">Vibrio owensii</name>
    <dbReference type="NCBI Taxonomy" id="696485"/>
    <lineage>
        <taxon>Bacteria</taxon>
        <taxon>Pseudomonadati</taxon>
        <taxon>Pseudomonadota</taxon>
        <taxon>Gammaproteobacteria</taxon>
        <taxon>Vibrionales</taxon>
        <taxon>Vibrionaceae</taxon>
        <taxon>Vibrio</taxon>
    </lineage>
</organism>
<dbReference type="EMBL" id="CAKMTQ010000023">
    <property type="protein sequence ID" value="CAH1532483.1"/>
    <property type="molecule type" value="Genomic_DNA"/>
</dbReference>
<protein>
    <submittedName>
        <fullName evidence="1">Uncharacterized protein</fullName>
    </submittedName>
</protein>